<dbReference type="EMBL" id="QJSX01000018">
    <property type="protein sequence ID" value="PYE50459.1"/>
    <property type="molecule type" value="Genomic_DNA"/>
</dbReference>
<dbReference type="OrthoDB" id="119432at2"/>
<dbReference type="AlphaFoldDB" id="A0A318S367"/>
<dbReference type="InterPro" id="IPR034660">
    <property type="entry name" value="DinB/YfiT-like"/>
</dbReference>
<comment type="caution">
    <text evidence="3">The sequence shown here is derived from an EMBL/GenBank/DDBJ whole genome shotgun (WGS) entry which is preliminary data.</text>
</comment>
<sequence>MRPTQAPLLTPDTLYQHLRGHRRLTRRTIEAFPDDQLFTFRPAPPMRSFGDLMREVIDMVTPTMRGLTSGEFTWSPPRHGSSKTELLAEWDEADAELDKVWPSLHPEHFTTEASWFGLPPSSGLNKVLYLIDNEVHHRAQGYVYLRLLGIEPPPFYERG</sequence>
<reference evidence="3 4" key="1">
    <citation type="submission" date="2018-06" db="EMBL/GenBank/DDBJ databases">
        <title>Genomic Encyclopedia of Type Strains, Phase IV (KMG-IV): sequencing the most valuable type-strain genomes for metagenomic binning, comparative biology and taxonomic classification.</title>
        <authorList>
            <person name="Goeker M."/>
        </authorList>
    </citation>
    <scope>NUCLEOTIDE SEQUENCE [LARGE SCALE GENOMIC DNA]</scope>
    <source>
        <strain evidence="3 4">DSM 18048</strain>
    </source>
</reference>
<dbReference type="GO" id="GO:0046872">
    <property type="term" value="F:metal ion binding"/>
    <property type="evidence" value="ECO:0007669"/>
    <property type="project" value="UniProtKB-KW"/>
</dbReference>
<comment type="similarity">
    <text evidence="1">Belongs to the DinB family.</text>
</comment>
<gene>
    <name evidence="3" type="ORF">DES52_11876</name>
</gene>
<dbReference type="RefSeq" id="WP_110888415.1">
    <property type="nucleotide sequence ID" value="NZ_QJSX01000018.1"/>
</dbReference>
<dbReference type="InterPro" id="IPR007837">
    <property type="entry name" value="DinB"/>
</dbReference>
<proteinExistence type="inferred from homology"/>
<dbReference type="Pfam" id="PF05163">
    <property type="entry name" value="DinB"/>
    <property type="match status" value="1"/>
</dbReference>
<dbReference type="Proteomes" id="UP000248326">
    <property type="component" value="Unassembled WGS sequence"/>
</dbReference>
<evidence type="ECO:0000313" key="3">
    <source>
        <dbReference type="EMBL" id="PYE50459.1"/>
    </source>
</evidence>
<dbReference type="Gene3D" id="1.20.120.450">
    <property type="entry name" value="dinb family like domain"/>
    <property type="match status" value="1"/>
</dbReference>
<organism evidence="3 4">
    <name type="scientific">Deinococcus yavapaiensis KR-236</name>
    <dbReference type="NCBI Taxonomy" id="694435"/>
    <lineage>
        <taxon>Bacteria</taxon>
        <taxon>Thermotogati</taxon>
        <taxon>Deinococcota</taxon>
        <taxon>Deinococci</taxon>
        <taxon>Deinococcales</taxon>
        <taxon>Deinococcaceae</taxon>
        <taxon>Deinococcus</taxon>
    </lineage>
</organism>
<evidence type="ECO:0000313" key="4">
    <source>
        <dbReference type="Proteomes" id="UP000248326"/>
    </source>
</evidence>
<keyword evidence="2" id="KW-0479">Metal-binding</keyword>
<accession>A0A318S367</accession>
<name>A0A318S367_9DEIO</name>
<keyword evidence="4" id="KW-1185">Reference proteome</keyword>
<evidence type="ECO:0000256" key="1">
    <source>
        <dbReference type="ARBA" id="ARBA00008635"/>
    </source>
</evidence>
<protein>
    <submittedName>
        <fullName evidence="3">Putative damage-inducible protein DinB</fullName>
    </submittedName>
</protein>
<dbReference type="SUPFAM" id="SSF109854">
    <property type="entry name" value="DinB/YfiT-like putative metalloenzymes"/>
    <property type="match status" value="1"/>
</dbReference>
<evidence type="ECO:0000256" key="2">
    <source>
        <dbReference type="ARBA" id="ARBA00022723"/>
    </source>
</evidence>